<proteinExistence type="predicted"/>
<evidence type="ECO:0008006" key="4">
    <source>
        <dbReference type="Google" id="ProtNLM"/>
    </source>
</evidence>
<evidence type="ECO:0000313" key="2">
    <source>
        <dbReference type="EMBL" id="KAK3346059.1"/>
    </source>
</evidence>
<reference evidence="2" key="1">
    <citation type="journal article" date="2023" name="Mol. Phylogenet. Evol.">
        <title>Genome-scale phylogeny and comparative genomics of the fungal order Sordariales.</title>
        <authorList>
            <person name="Hensen N."/>
            <person name="Bonometti L."/>
            <person name="Westerberg I."/>
            <person name="Brannstrom I.O."/>
            <person name="Guillou S."/>
            <person name="Cros-Aarteil S."/>
            <person name="Calhoun S."/>
            <person name="Haridas S."/>
            <person name="Kuo A."/>
            <person name="Mondo S."/>
            <person name="Pangilinan J."/>
            <person name="Riley R."/>
            <person name="LaButti K."/>
            <person name="Andreopoulos B."/>
            <person name="Lipzen A."/>
            <person name="Chen C."/>
            <person name="Yan M."/>
            <person name="Daum C."/>
            <person name="Ng V."/>
            <person name="Clum A."/>
            <person name="Steindorff A."/>
            <person name="Ohm R.A."/>
            <person name="Martin F."/>
            <person name="Silar P."/>
            <person name="Natvig D.O."/>
            <person name="Lalanne C."/>
            <person name="Gautier V."/>
            <person name="Ament-Velasquez S.L."/>
            <person name="Kruys A."/>
            <person name="Hutchinson M.I."/>
            <person name="Powell A.J."/>
            <person name="Barry K."/>
            <person name="Miller A.N."/>
            <person name="Grigoriev I.V."/>
            <person name="Debuchy R."/>
            <person name="Gladieux P."/>
            <person name="Hiltunen Thoren M."/>
            <person name="Johannesson H."/>
        </authorList>
    </citation>
    <scope>NUCLEOTIDE SEQUENCE</scope>
    <source>
        <strain evidence="2">CBS 955.72</strain>
    </source>
</reference>
<gene>
    <name evidence="2" type="ORF">B0T25DRAFT_267722</name>
</gene>
<accession>A0AAJ0HAJ5</accession>
<keyword evidence="1" id="KW-0732">Signal</keyword>
<name>A0AAJ0HAJ5_9PEZI</name>
<evidence type="ECO:0000313" key="3">
    <source>
        <dbReference type="Proteomes" id="UP001275084"/>
    </source>
</evidence>
<reference evidence="2" key="2">
    <citation type="submission" date="2023-06" db="EMBL/GenBank/DDBJ databases">
        <authorList>
            <consortium name="Lawrence Berkeley National Laboratory"/>
            <person name="Haridas S."/>
            <person name="Hensen N."/>
            <person name="Bonometti L."/>
            <person name="Westerberg I."/>
            <person name="Brannstrom I.O."/>
            <person name="Guillou S."/>
            <person name="Cros-Aarteil S."/>
            <person name="Calhoun S."/>
            <person name="Kuo A."/>
            <person name="Mondo S."/>
            <person name="Pangilinan J."/>
            <person name="Riley R."/>
            <person name="Labutti K."/>
            <person name="Andreopoulos B."/>
            <person name="Lipzen A."/>
            <person name="Chen C."/>
            <person name="Yanf M."/>
            <person name="Daum C."/>
            <person name="Ng V."/>
            <person name="Clum A."/>
            <person name="Steindorff A."/>
            <person name="Ohm R."/>
            <person name="Martin F."/>
            <person name="Silar P."/>
            <person name="Natvig D."/>
            <person name="Lalanne C."/>
            <person name="Gautier V."/>
            <person name="Ament-Velasquez S.L."/>
            <person name="Kruys A."/>
            <person name="Hutchinson M.I."/>
            <person name="Powell A.J."/>
            <person name="Barry K."/>
            <person name="Miller A.N."/>
            <person name="Grigoriev I.V."/>
            <person name="Debuchy R."/>
            <person name="Gladieux P."/>
            <person name="Thoren M.H."/>
            <person name="Johannesson H."/>
        </authorList>
    </citation>
    <scope>NUCLEOTIDE SEQUENCE</scope>
    <source>
        <strain evidence="2">CBS 955.72</strain>
    </source>
</reference>
<dbReference type="EMBL" id="JAUIQD010000006">
    <property type="protein sequence ID" value="KAK3346059.1"/>
    <property type="molecule type" value="Genomic_DNA"/>
</dbReference>
<feature type="signal peptide" evidence="1">
    <location>
        <begin position="1"/>
        <end position="23"/>
    </location>
</feature>
<evidence type="ECO:0000256" key="1">
    <source>
        <dbReference type="SAM" id="SignalP"/>
    </source>
</evidence>
<dbReference type="Proteomes" id="UP001275084">
    <property type="component" value="Unassembled WGS sequence"/>
</dbReference>
<dbReference type="AlphaFoldDB" id="A0AAJ0HAJ5"/>
<feature type="chain" id="PRO_5042464085" description="Secreted protein" evidence="1">
    <location>
        <begin position="24"/>
        <end position="105"/>
    </location>
</feature>
<comment type="caution">
    <text evidence="2">The sequence shown here is derived from an EMBL/GenBank/DDBJ whole genome shotgun (WGS) entry which is preliminary data.</text>
</comment>
<sequence>MANMWCPAIPAVCVALLFQGTWAAFHCIEAGNGLGAAKHGYGWDSPQRSPPMIPHDPTLAGKTPGFRRLGKASVRRRHALAMRLPCHSPGYSLSVACERRCRSAA</sequence>
<protein>
    <recommendedName>
        <fullName evidence="4">Secreted protein</fullName>
    </recommendedName>
</protein>
<organism evidence="2 3">
    <name type="scientific">Lasiosphaeria hispida</name>
    <dbReference type="NCBI Taxonomy" id="260671"/>
    <lineage>
        <taxon>Eukaryota</taxon>
        <taxon>Fungi</taxon>
        <taxon>Dikarya</taxon>
        <taxon>Ascomycota</taxon>
        <taxon>Pezizomycotina</taxon>
        <taxon>Sordariomycetes</taxon>
        <taxon>Sordariomycetidae</taxon>
        <taxon>Sordariales</taxon>
        <taxon>Lasiosphaeriaceae</taxon>
        <taxon>Lasiosphaeria</taxon>
    </lineage>
</organism>
<keyword evidence="3" id="KW-1185">Reference proteome</keyword>